<dbReference type="EMBL" id="JAWCUI010000135">
    <property type="protein sequence ID" value="KAL1887215.1"/>
    <property type="molecule type" value="Genomic_DNA"/>
</dbReference>
<reference evidence="2 3" key="1">
    <citation type="journal article" date="2024" name="IMA Fungus">
        <title>IMA Genome - F19 : A genome assembly and annotation guide to empower mycologists, including annotated draft genome sequences of Ceratocystis pirilliformis, Diaporthe australafricana, Fusarium ophioides, Paecilomyces lecythidis, and Sporothrix stenoceras.</title>
        <authorList>
            <person name="Aylward J."/>
            <person name="Wilson A.M."/>
            <person name="Visagie C.M."/>
            <person name="Spraker J."/>
            <person name="Barnes I."/>
            <person name="Buitendag C."/>
            <person name="Ceriani C."/>
            <person name="Del Mar Angel L."/>
            <person name="du Plessis D."/>
            <person name="Fuchs T."/>
            <person name="Gasser K."/>
            <person name="Kramer D."/>
            <person name="Li W."/>
            <person name="Munsamy K."/>
            <person name="Piso A."/>
            <person name="Price J.L."/>
            <person name="Sonnekus B."/>
            <person name="Thomas C."/>
            <person name="van der Nest A."/>
            <person name="van Dijk A."/>
            <person name="van Heerden A."/>
            <person name="van Vuuren N."/>
            <person name="Yilmaz N."/>
            <person name="Duong T.A."/>
            <person name="van der Merwe N.A."/>
            <person name="Wingfield M.J."/>
            <person name="Wingfield B.D."/>
        </authorList>
    </citation>
    <scope>NUCLEOTIDE SEQUENCE [LARGE SCALE GENOMIC DNA]</scope>
    <source>
        <strain evidence="2 3">CMW 5346</strain>
    </source>
</reference>
<evidence type="ECO:0000313" key="2">
    <source>
        <dbReference type="EMBL" id="KAL1887215.1"/>
    </source>
</evidence>
<protein>
    <submittedName>
        <fullName evidence="2">Uncharacterized protein</fullName>
    </submittedName>
</protein>
<keyword evidence="1" id="KW-0732">Signal</keyword>
<proteinExistence type="predicted"/>
<keyword evidence="3" id="KW-1185">Reference proteome</keyword>
<evidence type="ECO:0000256" key="1">
    <source>
        <dbReference type="SAM" id="SignalP"/>
    </source>
</evidence>
<comment type="caution">
    <text evidence="2">The sequence shown here is derived from an EMBL/GenBank/DDBJ whole genome shotgun (WGS) entry which is preliminary data.</text>
</comment>
<evidence type="ECO:0000313" key="3">
    <source>
        <dbReference type="Proteomes" id="UP001583186"/>
    </source>
</evidence>
<accession>A0ABR3YFW8</accession>
<gene>
    <name evidence="2" type="ORF">Sste5346_010352</name>
</gene>
<name>A0ABR3YFW8_9PEZI</name>
<dbReference type="Proteomes" id="UP001583186">
    <property type="component" value="Unassembled WGS sequence"/>
</dbReference>
<sequence length="184" mass="19340">MFLSRSLHLLVLAVAGVAAAPQVLARATEICYGESTNLFCYKEPNGTPQNVDVADVKYIGAYLRHYGRQNPNKPAFYTMLAPDTPNCAEWGLYTRGSAQALAKHIGQKTNTSVLYEEIANTIDGGESAVDASKAAAIIGCLSDGGSLGVLTNTSNPAYQTSDYKSSGYTPSGILVKIVAAAPSS</sequence>
<organism evidence="2 3">
    <name type="scientific">Sporothrix stenoceras</name>
    <dbReference type="NCBI Taxonomy" id="5173"/>
    <lineage>
        <taxon>Eukaryota</taxon>
        <taxon>Fungi</taxon>
        <taxon>Dikarya</taxon>
        <taxon>Ascomycota</taxon>
        <taxon>Pezizomycotina</taxon>
        <taxon>Sordariomycetes</taxon>
        <taxon>Sordariomycetidae</taxon>
        <taxon>Ophiostomatales</taxon>
        <taxon>Ophiostomataceae</taxon>
        <taxon>Sporothrix</taxon>
    </lineage>
</organism>
<feature type="chain" id="PRO_5045556733" evidence="1">
    <location>
        <begin position="20"/>
        <end position="184"/>
    </location>
</feature>
<feature type="signal peptide" evidence="1">
    <location>
        <begin position="1"/>
        <end position="19"/>
    </location>
</feature>